<dbReference type="Proteomes" id="UP000694851">
    <property type="component" value="Unplaced"/>
</dbReference>
<name>A0A8B7QY91_HIPAR</name>
<dbReference type="GO" id="GO:0006612">
    <property type="term" value="P:protein targeting to membrane"/>
    <property type="evidence" value="ECO:0007669"/>
    <property type="project" value="TreeGrafter"/>
</dbReference>
<keyword evidence="14" id="KW-1185">Reference proteome</keyword>
<organism evidence="14 15">
    <name type="scientific">Hipposideros armiger</name>
    <name type="common">Great Himalayan leaf-nosed bat</name>
    <dbReference type="NCBI Taxonomy" id="186990"/>
    <lineage>
        <taxon>Eukaryota</taxon>
        <taxon>Metazoa</taxon>
        <taxon>Chordata</taxon>
        <taxon>Craniata</taxon>
        <taxon>Vertebrata</taxon>
        <taxon>Euteleostomi</taxon>
        <taxon>Mammalia</taxon>
        <taxon>Eutheria</taxon>
        <taxon>Laurasiatheria</taxon>
        <taxon>Chiroptera</taxon>
        <taxon>Yinpterochiroptera</taxon>
        <taxon>Rhinolophoidea</taxon>
        <taxon>Hipposideridae</taxon>
        <taxon>Hipposideros</taxon>
    </lineage>
</organism>
<comment type="domain">
    <text evidence="11">The DHHC domain is required for palmitoyltransferase activity.</text>
</comment>
<evidence type="ECO:0000256" key="1">
    <source>
        <dbReference type="ARBA" id="ARBA00004127"/>
    </source>
</evidence>
<comment type="subcellular location">
    <subcellularLocation>
        <location evidence="1">Endomembrane system</location>
        <topology evidence="1">Multi-pass membrane protein</topology>
    </subcellularLocation>
</comment>
<evidence type="ECO:0000259" key="13">
    <source>
        <dbReference type="Pfam" id="PF01529"/>
    </source>
</evidence>
<dbReference type="OrthoDB" id="331948at2759"/>
<evidence type="ECO:0000313" key="15">
    <source>
        <dbReference type="RefSeq" id="XP_019493287.1"/>
    </source>
</evidence>
<evidence type="ECO:0000256" key="5">
    <source>
        <dbReference type="ARBA" id="ARBA00022989"/>
    </source>
</evidence>
<evidence type="ECO:0000256" key="12">
    <source>
        <dbReference type="SAM" id="MobiDB-lite"/>
    </source>
</evidence>
<comment type="catalytic activity">
    <reaction evidence="10">
        <text>L-cysteinyl-[protein] + hexadecanoyl-CoA = S-hexadecanoyl-L-cysteinyl-[protein] + CoA</text>
        <dbReference type="Rhea" id="RHEA:36683"/>
        <dbReference type="Rhea" id="RHEA-COMP:10131"/>
        <dbReference type="Rhea" id="RHEA-COMP:11032"/>
        <dbReference type="ChEBI" id="CHEBI:29950"/>
        <dbReference type="ChEBI" id="CHEBI:57287"/>
        <dbReference type="ChEBI" id="CHEBI:57379"/>
        <dbReference type="ChEBI" id="CHEBI:74151"/>
        <dbReference type="EC" id="2.3.1.225"/>
    </reaction>
    <physiologicalReaction direction="left-to-right" evidence="10">
        <dbReference type="Rhea" id="RHEA:36684"/>
    </physiologicalReaction>
</comment>
<gene>
    <name evidence="15" type="primary">ZDHHC12</name>
</gene>
<dbReference type="InterPro" id="IPR039859">
    <property type="entry name" value="PFA4/ZDH16/20/ERF2-like"/>
</dbReference>
<dbReference type="AlphaFoldDB" id="A0A8B7QY91"/>
<feature type="transmembrane region" description="Helical" evidence="11">
    <location>
        <begin position="44"/>
        <end position="64"/>
    </location>
</feature>
<feature type="region of interest" description="Disordered" evidence="12">
    <location>
        <begin position="260"/>
        <end position="291"/>
    </location>
</feature>
<keyword evidence="5 11" id="KW-1133">Transmembrane helix</keyword>
<evidence type="ECO:0000256" key="10">
    <source>
        <dbReference type="ARBA" id="ARBA00047790"/>
    </source>
</evidence>
<evidence type="ECO:0000256" key="8">
    <source>
        <dbReference type="ARBA" id="ARBA00023288"/>
    </source>
</evidence>
<protein>
    <recommendedName>
        <fullName evidence="11">Palmitoyltransferase</fullName>
        <ecNumber evidence="11">2.3.1.225</ecNumber>
    </recommendedName>
</protein>
<dbReference type="RefSeq" id="XP_019493287.1">
    <property type="nucleotide sequence ID" value="XM_019637742.1"/>
</dbReference>
<dbReference type="Pfam" id="PF01529">
    <property type="entry name" value="DHHC"/>
    <property type="match status" value="1"/>
</dbReference>
<dbReference type="GeneID" id="109380297"/>
<dbReference type="GO" id="GO:0005794">
    <property type="term" value="C:Golgi apparatus"/>
    <property type="evidence" value="ECO:0007669"/>
    <property type="project" value="TreeGrafter"/>
</dbReference>
<keyword evidence="3 11" id="KW-0808">Transferase</keyword>
<keyword evidence="8" id="KW-0449">Lipoprotein</keyword>
<evidence type="ECO:0000256" key="4">
    <source>
        <dbReference type="ARBA" id="ARBA00022692"/>
    </source>
</evidence>
<feature type="transmembrane region" description="Helical" evidence="11">
    <location>
        <begin position="12"/>
        <end position="32"/>
    </location>
</feature>
<dbReference type="EC" id="2.3.1.225" evidence="11"/>
<keyword evidence="7" id="KW-0564">Palmitate</keyword>
<dbReference type="GO" id="GO:0005783">
    <property type="term" value="C:endoplasmic reticulum"/>
    <property type="evidence" value="ECO:0007669"/>
    <property type="project" value="TreeGrafter"/>
</dbReference>
<sequence length="291" mass="31925">MAPWALLSPGVLVRTGHTVLTWGITLVLFLHDTELRQWEEQGELLLPLTFLLLVLGSLLLYLAVSLMDPGYVNVQPQPQEEVKEEQTAMVPQAIPLRRCRHCMVLQPLRARHCRECRRCVRRYDHHCPWMENCVGERNHPLFVAYLALQLVVLLWGLHLACSGHHPHSAPQVWPPVLPALGAMAAVQRAPVRHLPAALPLLVGGQPAPDLAPLPGGQQHHHLGIHLLAPHCLPPPAPRQPLRPRPDPQPGPLLLWMALKVLGDPPGRGGGGRGGQQPGCLGSQEAGPPFQA</sequence>
<dbReference type="InterPro" id="IPR001594">
    <property type="entry name" value="Palmitoyltrfase_DHHC"/>
</dbReference>
<accession>A0A8B7QY91</accession>
<evidence type="ECO:0000313" key="14">
    <source>
        <dbReference type="Proteomes" id="UP000694851"/>
    </source>
</evidence>
<evidence type="ECO:0000256" key="2">
    <source>
        <dbReference type="ARBA" id="ARBA00008574"/>
    </source>
</evidence>
<comment type="similarity">
    <text evidence="2 11">Belongs to the DHHC palmitoyltransferase family.</text>
</comment>
<evidence type="ECO:0000256" key="3">
    <source>
        <dbReference type="ARBA" id="ARBA00022679"/>
    </source>
</evidence>
<dbReference type="PANTHER" id="PTHR22883:SF301">
    <property type="entry name" value="PALMITOYLTRANSFERASE ZDHHC12"/>
    <property type="match status" value="1"/>
</dbReference>
<reference evidence="15" key="1">
    <citation type="submission" date="2025-08" db="UniProtKB">
        <authorList>
            <consortium name="RefSeq"/>
        </authorList>
    </citation>
    <scope>IDENTIFICATION</scope>
    <source>
        <tissue evidence="15">Muscle</tissue>
    </source>
</reference>
<feature type="domain" description="Palmitoyltransferase DHHC" evidence="13">
    <location>
        <begin position="97"/>
        <end position="160"/>
    </location>
</feature>
<feature type="compositionally biased region" description="Gly residues" evidence="12">
    <location>
        <begin position="265"/>
        <end position="276"/>
    </location>
</feature>
<evidence type="ECO:0000256" key="11">
    <source>
        <dbReference type="RuleBase" id="RU079119"/>
    </source>
</evidence>
<dbReference type="GO" id="GO:0019706">
    <property type="term" value="F:protein-cysteine S-palmitoyltransferase activity"/>
    <property type="evidence" value="ECO:0007669"/>
    <property type="project" value="UniProtKB-EC"/>
</dbReference>
<keyword evidence="4 11" id="KW-0812">Transmembrane</keyword>
<proteinExistence type="inferred from homology"/>
<keyword evidence="9 11" id="KW-0012">Acyltransferase</keyword>
<evidence type="ECO:0000256" key="7">
    <source>
        <dbReference type="ARBA" id="ARBA00023139"/>
    </source>
</evidence>
<dbReference type="PROSITE" id="PS50216">
    <property type="entry name" value="DHHC"/>
    <property type="match status" value="1"/>
</dbReference>
<dbReference type="PANTHER" id="PTHR22883">
    <property type="entry name" value="ZINC FINGER DHHC DOMAIN CONTAINING PROTEIN"/>
    <property type="match status" value="1"/>
</dbReference>
<evidence type="ECO:0000256" key="6">
    <source>
        <dbReference type="ARBA" id="ARBA00023136"/>
    </source>
</evidence>
<keyword evidence="6 11" id="KW-0472">Membrane</keyword>
<dbReference type="CTD" id="84885"/>
<evidence type="ECO:0000256" key="9">
    <source>
        <dbReference type="ARBA" id="ARBA00023315"/>
    </source>
</evidence>